<name>A0A813QDR2_9BILA</name>
<dbReference type="InterPro" id="IPR018097">
    <property type="entry name" value="EGF_Ca-bd_CS"/>
</dbReference>
<dbReference type="InterPro" id="IPR001304">
    <property type="entry name" value="C-type_lectin-like"/>
</dbReference>
<evidence type="ECO:0000256" key="7">
    <source>
        <dbReference type="SAM" id="MobiDB-lite"/>
    </source>
</evidence>
<keyword evidence="10" id="KW-1185">Reference proteome</keyword>
<dbReference type="InterPro" id="IPR016186">
    <property type="entry name" value="C-type_lectin-like/link_sf"/>
</dbReference>
<protein>
    <recommendedName>
        <fullName evidence="8">EGF-like domain-containing protein</fullName>
    </recommendedName>
</protein>
<feature type="domain" description="EGF-like" evidence="8">
    <location>
        <begin position="283"/>
        <end position="320"/>
    </location>
</feature>
<evidence type="ECO:0000256" key="5">
    <source>
        <dbReference type="ARBA" id="ARBA00023180"/>
    </source>
</evidence>
<dbReference type="PROSITE" id="PS01187">
    <property type="entry name" value="EGF_CA"/>
    <property type="match status" value="1"/>
</dbReference>
<evidence type="ECO:0000313" key="9">
    <source>
        <dbReference type="EMBL" id="CAF0765532.1"/>
    </source>
</evidence>
<dbReference type="CDD" id="cd00037">
    <property type="entry name" value="CLECT"/>
    <property type="match status" value="1"/>
</dbReference>
<evidence type="ECO:0000256" key="4">
    <source>
        <dbReference type="ARBA" id="ARBA00023157"/>
    </source>
</evidence>
<dbReference type="SMART" id="SM00181">
    <property type="entry name" value="EGF"/>
    <property type="match status" value="2"/>
</dbReference>
<keyword evidence="1 6" id="KW-0245">EGF-like domain</keyword>
<dbReference type="GO" id="GO:0005509">
    <property type="term" value="F:calcium ion binding"/>
    <property type="evidence" value="ECO:0007669"/>
    <property type="project" value="InterPro"/>
</dbReference>
<dbReference type="InterPro" id="IPR001881">
    <property type="entry name" value="EGF-like_Ca-bd_dom"/>
</dbReference>
<organism evidence="9 10">
    <name type="scientific">Rotaria sordida</name>
    <dbReference type="NCBI Taxonomy" id="392033"/>
    <lineage>
        <taxon>Eukaryota</taxon>
        <taxon>Metazoa</taxon>
        <taxon>Spiralia</taxon>
        <taxon>Gnathifera</taxon>
        <taxon>Rotifera</taxon>
        <taxon>Eurotatoria</taxon>
        <taxon>Bdelloidea</taxon>
        <taxon>Philodinida</taxon>
        <taxon>Philodinidae</taxon>
        <taxon>Rotaria</taxon>
    </lineage>
</organism>
<dbReference type="Gene3D" id="3.10.100.10">
    <property type="entry name" value="Mannose-Binding Protein A, subunit A"/>
    <property type="match status" value="1"/>
</dbReference>
<dbReference type="PROSITE" id="PS00022">
    <property type="entry name" value="EGF_1"/>
    <property type="match status" value="1"/>
</dbReference>
<feature type="region of interest" description="Disordered" evidence="7">
    <location>
        <begin position="429"/>
        <end position="450"/>
    </location>
</feature>
<evidence type="ECO:0000256" key="3">
    <source>
        <dbReference type="ARBA" id="ARBA00022737"/>
    </source>
</evidence>
<accession>A0A813QDR2</accession>
<proteinExistence type="predicted"/>
<dbReference type="InterPro" id="IPR000152">
    <property type="entry name" value="EGF-type_Asp/Asn_hydroxyl_site"/>
</dbReference>
<evidence type="ECO:0000313" key="10">
    <source>
        <dbReference type="Proteomes" id="UP000663870"/>
    </source>
</evidence>
<evidence type="ECO:0000259" key="8">
    <source>
        <dbReference type="PROSITE" id="PS50026"/>
    </source>
</evidence>
<dbReference type="PANTHER" id="PTHR46601">
    <property type="entry name" value="ULP_PROTEASE DOMAIN-CONTAINING PROTEIN"/>
    <property type="match status" value="1"/>
</dbReference>
<gene>
    <name evidence="9" type="ORF">JXQ802_LOCUS2434</name>
</gene>
<dbReference type="PROSITE" id="PS50026">
    <property type="entry name" value="EGF_3"/>
    <property type="match status" value="2"/>
</dbReference>
<keyword evidence="5" id="KW-0325">Glycoprotein</keyword>
<comment type="caution">
    <text evidence="6">Lacks conserved residue(s) required for the propagation of feature annotation.</text>
</comment>
<feature type="compositionally biased region" description="Polar residues" evidence="7">
    <location>
        <begin position="431"/>
        <end position="450"/>
    </location>
</feature>
<keyword evidence="3" id="KW-0677">Repeat</keyword>
<evidence type="ECO:0000256" key="1">
    <source>
        <dbReference type="ARBA" id="ARBA00022536"/>
    </source>
</evidence>
<sequence length="533" mass="60414">MGGSGDDGHSFGLVSNSTKHDKYSVITCLEILVNEIASMMLDVKQIIFFSDNASSQFKNRYIINHLTTMLDVLDIDFSWSYFASSHGKGVVDGVGGTLKRLVCETIVCPSSYNLIFNGCYKMYNGTHMAWSDARQYCINDANTLGINQTGYITHLVALESATEIKSLFFWMKAWGIQSQFWIDGVVMSSSWSWSNQSITWYFNSSDQILNRNGSYYQIFYDTAQTTYDISDDINNKLLPFICEYQEQCETNNACQNNATCYLNVGRELCICAAGFTGAMCEQQIDECLSSPCQHGGQCTDGYNNYTCDCSDIFFHGSNCETPDSDPTKNQRSAAFWTVFGVVCCLVVLLTLSDLPWDEISASIECPWYRFKCCLNHDDDDIDMNNFRLPDSPTNENNLIIKQIIMPGTTNKGINYHIMNTVWNPEQLRNEIPSNPQSNGYRSLDQSKTPDNTHIRSFASVFMAKQKQKELEQKRIYAVDINEQNNSTLKTKDPVETMISWTQQLQQQLKSKQSRPTSASSTKELIQMKDTNEN</sequence>
<dbReference type="Pfam" id="PF12661">
    <property type="entry name" value="hEGF"/>
    <property type="match status" value="2"/>
</dbReference>
<dbReference type="InterPro" id="IPR013032">
    <property type="entry name" value="EGF-like_CS"/>
</dbReference>
<reference evidence="9" key="1">
    <citation type="submission" date="2021-02" db="EMBL/GenBank/DDBJ databases">
        <authorList>
            <person name="Nowell W R."/>
        </authorList>
    </citation>
    <scope>NUCLEOTIDE SEQUENCE</scope>
</reference>
<evidence type="ECO:0000256" key="2">
    <source>
        <dbReference type="ARBA" id="ARBA00022729"/>
    </source>
</evidence>
<keyword evidence="2" id="KW-0732">Signal</keyword>
<comment type="caution">
    <text evidence="9">The sequence shown here is derived from an EMBL/GenBank/DDBJ whole genome shotgun (WGS) entry which is preliminary data.</text>
</comment>
<dbReference type="SMART" id="SM00179">
    <property type="entry name" value="EGF_CA"/>
    <property type="match status" value="2"/>
</dbReference>
<dbReference type="SMART" id="SM00034">
    <property type="entry name" value="CLECT"/>
    <property type="match status" value="1"/>
</dbReference>
<dbReference type="CDD" id="cd00054">
    <property type="entry name" value="EGF_CA"/>
    <property type="match status" value="2"/>
</dbReference>
<dbReference type="InterPro" id="IPR000742">
    <property type="entry name" value="EGF"/>
</dbReference>
<feature type="disulfide bond" evidence="6">
    <location>
        <begin position="271"/>
        <end position="280"/>
    </location>
</feature>
<keyword evidence="4 6" id="KW-1015">Disulfide bond</keyword>
<feature type="domain" description="EGF-like" evidence="8">
    <location>
        <begin position="244"/>
        <end position="281"/>
    </location>
</feature>
<dbReference type="EMBL" id="CAJNOL010000030">
    <property type="protein sequence ID" value="CAF0765532.1"/>
    <property type="molecule type" value="Genomic_DNA"/>
</dbReference>
<dbReference type="FunFam" id="2.10.25.10:FF:000472">
    <property type="entry name" value="Uncharacterized protein, isoform A"/>
    <property type="match status" value="1"/>
</dbReference>
<dbReference type="AlphaFoldDB" id="A0A813QDR2"/>
<dbReference type="SUPFAM" id="SSF57196">
    <property type="entry name" value="EGF/Laminin"/>
    <property type="match status" value="2"/>
</dbReference>
<feature type="region of interest" description="Disordered" evidence="7">
    <location>
        <begin position="505"/>
        <end position="533"/>
    </location>
</feature>
<dbReference type="PANTHER" id="PTHR46601:SF2">
    <property type="entry name" value="UBIQUITIN-LIKE PROTEASE FAMILY PROFILE DOMAIN-CONTAINING PROTEIN"/>
    <property type="match status" value="1"/>
</dbReference>
<evidence type="ECO:0000256" key="6">
    <source>
        <dbReference type="PROSITE-ProRule" id="PRU00076"/>
    </source>
</evidence>
<dbReference type="InterPro" id="IPR016187">
    <property type="entry name" value="CTDL_fold"/>
</dbReference>
<dbReference type="SUPFAM" id="SSF56436">
    <property type="entry name" value="C-type lectin-like"/>
    <property type="match status" value="1"/>
</dbReference>
<dbReference type="PROSITE" id="PS01186">
    <property type="entry name" value="EGF_2"/>
    <property type="match status" value="1"/>
</dbReference>
<dbReference type="Proteomes" id="UP000663870">
    <property type="component" value="Unassembled WGS sequence"/>
</dbReference>
<feature type="compositionally biased region" description="Polar residues" evidence="7">
    <location>
        <begin position="514"/>
        <end position="523"/>
    </location>
</feature>
<dbReference type="Gene3D" id="2.10.25.10">
    <property type="entry name" value="Laminin"/>
    <property type="match status" value="2"/>
</dbReference>
<dbReference type="PROSITE" id="PS00010">
    <property type="entry name" value="ASX_HYDROXYL"/>
    <property type="match status" value="1"/>
</dbReference>